<protein>
    <submittedName>
        <fullName evidence="10">Thiol reductant ABC exporter subunit CydC</fullName>
    </submittedName>
</protein>
<evidence type="ECO:0000256" key="1">
    <source>
        <dbReference type="ARBA" id="ARBA00004651"/>
    </source>
</evidence>
<comment type="subcellular location">
    <subcellularLocation>
        <location evidence="1">Cell membrane</location>
        <topology evidence="1">Multi-pass membrane protein</topology>
    </subcellularLocation>
</comment>
<evidence type="ECO:0000259" key="8">
    <source>
        <dbReference type="PROSITE" id="PS50893"/>
    </source>
</evidence>
<dbReference type="InterPro" id="IPR003439">
    <property type="entry name" value="ABC_transporter-like_ATP-bd"/>
</dbReference>
<feature type="domain" description="ABC transporter" evidence="8">
    <location>
        <begin position="323"/>
        <end position="540"/>
    </location>
</feature>
<reference evidence="10" key="2">
    <citation type="submission" date="2022-10" db="EMBL/GenBank/DDBJ databases">
        <authorList>
            <person name="Trinh H.N."/>
        </authorList>
    </citation>
    <scope>NUCLEOTIDE SEQUENCE</scope>
    <source>
        <strain evidence="10">RN2-1</strain>
    </source>
</reference>
<dbReference type="Proteomes" id="UP001165679">
    <property type="component" value="Unassembled WGS sequence"/>
</dbReference>
<dbReference type="PROSITE" id="PS50929">
    <property type="entry name" value="ABC_TM1F"/>
    <property type="match status" value="1"/>
</dbReference>
<feature type="transmembrane region" description="Helical" evidence="7">
    <location>
        <begin position="125"/>
        <end position="147"/>
    </location>
</feature>
<keyword evidence="4" id="KW-0067">ATP-binding</keyword>
<dbReference type="GO" id="GO:0140359">
    <property type="term" value="F:ABC-type transporter activity"/>
    <property type="evidence" value="ECO:0007669"/>
    <property type="project" value="InterPro"/>
</dbReference>
<dbReference type="GO" id="GO:0016887">
    <property type="term" value="F:ATP hydrolysis activity"/>
    <property type="evidence" value="ECO:0007669"/>
    <property type="project" value="InterPro"/>
</dbReference>
<dbReference type="InterPro" id="IPR011527">
    <property type="entry name" value="ABC1_TM_dom"/>
</dbReference>
<sequence>MRPLLRIVALWRGRAARLAVGALVSVAALGAAVALMTLSAALVAGLAAGVVLTGAAALQALGPARVVLRYLERLATHDAMFRALTDLRVWFFRGLSARAAGGLGFRRAGDVLARLVNDVEALDGIYLRILVPLAGAAVLLPALLWLIGREDPLLALAVGALFALAAFVLPLLAARTTAAAGARLSAAVAALRVAALDTLTGLREVRAFGAEGRMLSLVQAREAALLAAQHELSGRAAWAGAGAFLCGQAAILAVLLAAGVSPAGAAIAFLAVSAFEAVALLPRAGVLAGHAAAAAARVLEAAEGPVDLPDPPAPAPLPRGSALRFEGVHFRWQPDRPPVFDGLTLEIPERSRVALIGPSGIGKSTLAALALKVVAPQQGCVRLGGTDLAELAAADVRQRIGWLSQATHLFDDTIRANLALARPDADEAAMWAALEAARIADVVRTLPDGLDSWVGEGGARFSGGQGRRLALARTLLSPAPVLILDEPCAGLDADTERAFFQTLNDAAADRTIVLIAHRLTGVERLDRIWRLSAGRAVAAAG</sequence>
<keyword evidence="11" id="KW-1185">Reference proteome</keyword>
<evidence type="ECO:0000259" key="9">
    <source>
        <dbReference type="PROSITE" id="PS50929"/>
    </source>
</evidence>
<keyword evidence="5 7" id="KW-1133">Transmembrane helix</keyword>
<keyword evidence="6 7" id="KW-0472">Membrane</keyword>
<dbReference type="Gene3D" id="3.40.50.300">
    <property type="entry name" value="P-loop containing nucleotide triphosphate hydrolases"/>
    <property type="match status" value="1"/>
</dbReference>
<evidence type="ECO:0000256" key="3">
    <source>
        <dbReference type="ARBA" id="ARBA00022741"/>
    </source>
</evidence>
<dbReference type="InterPro" id="IPR003593">
    <property type="entry name" value="AAA+_ATPase"/>
</dbReference>
<evidence type="ECO:0000256" key="5">
    <source>
        <dbReference type="ARBA" id="ARBA00022989"/>
    </source>
</evidence>
<dbReference type="GO" id="GO:0034040">
    <property type="term" value="F:ATPase-coupled lipid transmembrane transporter activity"/>
    <property type="evidence" value="ECO:0007669"/>
    <property type="project" value="TreeGrafter"/>
</dbReference>
<dbReference type="GO" id="GO:0005886">
    <property type="term" value="C:plasma membrane"/>
    <property type="evidence" value="ECO:0007669"/>
    <property type="project" value="UniProtKB-SubCell"/>
</dbReference>
<proteinExistence type="predicted"/>
<dbReference type="SUPFAM" id="SSF52540">
    <property type="entry name" value="P-loop containing nucleoside triphosphate hydrolases"/>
    <property type="match status" value="1"/>
</dbReference>
<dbReference type="PROSITE" id="PS50893">
    <property type="entry name" value="ABC_TRANSPORTER_2"/>
    <property type="match status" value="1"/>
</dbReference>
<dbReference type="Pfam" id="PF00005">
    <property type="entry name" value="ABC_tran"/>
    <property type="match status" value="1"/>
</dbReference>
<name>A0AA42CEU2_9PROT</name>
<dbReference type="Gene3D" id="1.20.1560.10">
    <property type="entry name" value="ABC transporter type 1, transmembrane domain"/>
    <property type="match status" value="1"/>
</dbReference>
<evidence type="ECO:0000256" key="4">
    <source>
        <dbReference type="ARBA" id="ARBA00022840"/>
    </source>
</evidence>
<evidence type="ECO:0000256" key="2">
    <source>
        <dbReference type="ARBA" id="ARBA00022692"/>
    </source>
</evidence>
<evidence type="ECO:0000313" key="11">
    <source>
        <dbReference type="Proteomes" id="UP001165679"/>
    </source>
</evidence>
<organism evidence="10 11">
    <name type="scientific">Limobrevibacterium gyesilva</name>
    <dbReference type="NCBI Taxonomy" id="2991712"/>
    <lineage>
        <taxon>Bacteria</taxon>
        <taxon>Pseudomonadati</taxon>
        <taxon>Pseudomonadota</taxon>
        <taxon>Alphaproteobacteria</taxon>
        <taxon>Acetobacterales</taxon>
        <taxon>Acetobacteraceae</taxon>
        <taxon>Limobrevibacterium</taxon>
    </lineage>
</organism>
<dbReference type="SMART" id="SM00382">
    <property type="entry name" value="AAA"/>
    <property type="match status" value="1"/>
</dbReference>
<reference evidence="10" key="1">
    <citation type="submission" date="2022-09" db="EMBL/GenBank/DDBJ databases">
        <title>Rhodovastum sp. nov. RN2-1 isolated from soil in Seongnam, South Korea.</title>
        <authorList>
            <person name="Le N.T."/>
        </authorList>
    </citation>
    <scope>NUCLEOTIDE SEQUENCE</scope>
    <source>
        <strain evidence="10">RN2-1</strain>
    </source>
</reference>
<dbReference type="GO" id="GO:0034775">
    <property type="term" value="P:glutathione transmembrane transport"/>
    <property type="evidence" value="ECO:0007669"/>
    <property type="project" value="InterPro"/>
</dbReference>
<dbReference type="InterPro" id="IPR027417">
    <property type="entry name" value="P-loop_NTPase"/>
</dbReference>
<dbReference type="SUPFAM" id="SSF90123">
    <property type="entry name" value="ABC transporter transmembrane region"/>
    <property type="match status" value="1"/>
</dbReference>
<feature type="domain" description="ABC transmembrane type-1" evidence="9">
    <location>
        <begin position="18"/>
        <end position="260"/>
    </location>
</feature>
<feature type="transmembrane region" description="Helical" evidence="7">
    <location>
        <begin position="44"/>
        <end position="64"/>
    </location>
</feature>
<evidence type="ECO:0000313" key="10">
    <source>
        <dbReference type="EMBL" id="MCW3473986.1"/>
    </source>
</evidence>
<comment type="caution">
    <text evidence="10">The sequence shown here is derived from an EMBL/GenBank/DDBJ whole genome shotgun (WGS) entry which is preliminary data.</text>
</comment>
<dbReference type="NCBIfam" id="TIGR02868">
    <property type="entry name" value="CydC"/>
    <property type="match status" value="1"/>
</dbReference>
<dbReference type="AlphaFoldDB" id="A0AA42CEU2"/>
<keyword evidence="2 7" id="KW-0812">Transmembrane</keyword>
<accession>A0AA42CEU2</accession>
<dbReference type="InterPro" id="IPR036640">
    <property type="entry name" value="ABC1_TM_sf"/>
</dbReference>
<dbReference type="Pfam" id="PF00664">
    <property type="entry name" value="ABC_membrane"/>
    <property type="match status" value="1"/>
</dbReference>
<dbReference type="InterPro" id="IPR039421">
    <property type="entry name" value="Type_1_exporter"/>
</dbReference>
<dbReference type="EMBL" id="JAPDNT010000002">
    <property type="protein sequence ID" value="MCW3473986.1"/>
    <property type="molecule type" value="Genomic_DNA"/>
</dbReference>
<gene>
    <name evidence="10" type="primary">cydC</name>
    <name evidence="10" type="ORF">OL599_05295</name>
</gene>
<dbReference type="PANTHER" id="PTHR24221:SF654">
    <property type="entry name" value="ATP-BINDING CASSETTE SUB-FAMILY B MEMBER 6"/>
    <property type="match status" value="1"/>
</dbReference>
<evidence type="ECO:0000256" key="7">
    <source>
        <dbReference type="SAM" id="Phobius"/>
    </source>
</evidence>
<dbReference type="InterPro" id="IPR014223">
    <property type="entry name" value="ABC_CydC/D"/>
</dbReference>
<dbReference type="GO" id="GO:0005524">
    <property type="term" value="F:ATP binding"/>
    <property type="evidence" value="ECO:0007669"/>
    <property type="project" value="UniProtKB-KW"/>
</dbReference>
<dbReference type="GO" id="GO:0045454">
    <property type="term" value="P:cell redox homeostasis"/>
    <property type="evidence" value="ECO:0007669"/>
    <property type="project" value="InterPro"/>
</dbReference>
<dbReference type="RefSeq" id="WP_264712607.1">
    <property type="nucleotide sequence ID" value="NZ_JAPDNT010000002.1"/>
</dbReference>
<evidence type="ECO:0000256" key="6">
    <source>
        <dbReference type="ARBA" id="ARBA00023136"/>
    </source>
</evidence>
<feature type="transmembrane region" description="Helical" evidence="7">
    <location>
        <begin position="153"/>
        <end position="174"/>
    </location>
</feature>
<dbReference type="PANTHER" id="PTHR24221">
    <property type="entry name" value="ATP-BINDING CASSETTE SUB-FAMILY B"/>
    <property type="match status" value="1"/>
</dbReference>
<keyword evidence="3" id="KW-0547">Nucleotide-binding</keyword>